<evidence type="ECO:0000256" key="1">
    <source>
        <dbReference type="ARBA" id="ARBA00007150"/>
    </source>
</evidence>
<evidence type="ECO:0000256" key="3">
    <source>
        <dbReference type="ARBA" id="ARBA00022679"/>
    </source>
</evidence>
<evidence type="ECO:0000313" key="9">
    <source>
        <dbReference type="Proteomes" id="UP000095488"/>
    </source>
</evidence>
<sequence length="258" mass="29048">MKLVLFNLFGFKVYSYGLMIGIGIIVAVMILNFNMKKRNYDENKVFNMIIGTVLSGILGGKLLFIITNLNDFIKNPTAIITNFGYGFVVYGAIIGGMISIILYSKKNKWNTLEIFDFVVPCLAIAQGFGRIGCFLAGCCYGAETSSFLFVVFPENSLAIPHVHLHPTQIYSSIFDFTLGIFLIIYSRKKKDSGKTFSLYLICYSIGRFIIEFLRNDVRGNIGMLSTSQFISIFTLILGVYIWIYSSKKFLKKNNTATN</sequence>
<dbReference type="RefSeq" id="WP_055258738.1">
    <property type="nucleotide sequence ID" value="NZ_CABIXL010000004.1"/>
</dbReference>
<keyword evidence="3 7" id="KW-0808">Transferase</keyword>
<comment type="similarity">
    <text evidence="1 7">Belongs to the Lgt family.</text>
</comment>
<evidence type="ECO:0000256" key="2">
    <source>
        <dbReference type="ARBA" id="ARBA00022475"/>
    </source>
</evidence>
<keyword evidence="2 7" id="KW-1003">Cell membrane</keyword>
<dbReference type="HAMAP" id="MF_01147">
    <property type="entry name" value="Lgt"/>
    <property type="match status" value="1"/>
</dbReference>
<comment type="function">
    <text evidence="7">Catalyzes the transfer of the diacylglyceryl group from phosphatidylglycerol to the sulfhydryl group of the N-terminal cysteine of a prolipoprotein, the first step in the formation of mature lipoproteins.</text>
</comment>
<comment type="pathway">
    <text evidence="7">Protein modification; lipoprotein biosynthesis (diacylglyceryl transfer).</text>
</comment>
<dbReference type="PANTHER" id="PTHR30589">
    <property type="entry name" value="PROLIPOPROTEIN DIACYLGLYCERYL TRANSFERASE"/>
    <property type="match status" value="1"/>
</dbReference>
<dbReference type="EC" id="2.5.1.145" evidence="7"/>
<organism evidence="8 9">
    <name type="scientific">Sarcina ventriculi</name>
    <name type="common">Clostridium ventriculi</name>
    <dbReference type="NCBI Taxonomy" id="1267"/>
    <lineage>
        <taxon>Bacteria</taxon>
        <taxon>Bacillati</taxon>
        <taxon>Bacillota</taxon>
        <taxon>Clostridia</taxon>
        <taxon>Eubacteriales</taxon>
        <taxon>Clostridiaceae</taxon>
        <taxon>Sarcina</taxon>
    </lineage>
</organism>
<name>A0ABM9UPY0_SARVE</name>
<reference evidence="8 9" key="1">
    <citation type="submission" date="2015-09" db="EMBL/GenBank/DDBJ databases">
        <authorList>
            <consortium name="Pathogen Informatics"/>
        </authorList>
    </citation>
    <scope>NUCLEOTIDE SEQUENCE [LARGE SCALE GENOMIC DNA]</scope>
    <source>
        <strain evidence="8 9">2789STDY5834858</strain>
    </source>
</reference>
<feature type="transmembrane region" description="Helical" evidence="7">
    <location>
        <begin position="225"/>
        <end position="243"/>
    </location>
</feature>
<dbReference type="NCBIfam" id="TIGR00544">
    <property type="entry name" value="lgt"/>
    <property type="match status" value="1"/>
</dbReference>
<feature type="transmembrane region" description="Helical" evidence="7">
    <location>
        <begin position="114"/>
        <end position="143"/>
    </location>
</feature>
<comment type="catalytic activity">
    <reaction evidence="7">
        <text>L-cysteinyl-[prolipoprotein] + a 1,2-diacyl-sn-glycero-3-phospho-(1'-sn-glycerol) = an S-1,2-diacyl-sn-glyceryl-L-cysteinyl-[prolipoprotein] + sn-glycerol 1-phosphate + H(+)</text>
        <dbReference type="Rhea" id="RHEA:56712"/>
        <dbReference type="Rhea" id="RHEA-COMP:14679"/>
        <dbReference type="Rhea" id="RHEA-COMP:14680"/>
        <dbReference type="ChEBI" id="CHEBI:15378"/>
        <dbReference type="ChEBI" id="CHEBI:29950"/>
        <dbReference type="ChEBI" id="CHEBI:57685"/>
        <dbReference type="ChEBI" id="CHEBI:64716"/>
        <dbReference type="ChEBI" id="CHEBI:140658"/>
        <dbReference type="EC" id="2.5.1.145"/>
    </reaction>
</comment>
<keyword evidence="4 7" id="KW-0812">Transmembrane</keyword>
<evidence type="ECO:0000256" key="6">
    <source>
        <dbReference type="ARBA" id="ARBA00023136"/>
    </source>
</evidence>
<gene>
    <name evidence="7 8" type="primary">lgt</name>
    <name evidence="8" type="ORF">ERS852473_01269</name>
</gene>
<evidence type="ECO:0000256" key="5">
    <source>
        <dbReference type="ARBA" id="ARBA00022989"/>
    </source>
</evidence>
<dbReference type="GO" id="GO:0016757">
    <property type="term" value="F:glycosyltransferase activity"/>
    <property type="evidence" value="ECO:0007669"/>
    <property type="project" value="UniProtKB-KW"/>
</dbReference>
<dbReference type="InterPro" id="IPR001640">
    <property type="entry name" value="Lgt"/>
</dbReference>
<feature type="transmembrane region" description="Helical" evidence="7">
    <location>
        <begin position="13"/>
        <end position="33"/>
    </location>
</feature>
<dbReference type="PANTHER" id="PTHR30589:SF0">
    <property type="entry name" value="PHOSPHATIDYLGLYCEROL--PROLIPOPROTEIN DIACYLGLYCERYL TRANSFERASE"/>
    <property type="match status" value="1"/>
</dbReference>
<feature type="transmembrane region" description="Helical" evidence="7">
    <location>
        <begin position="196"/>
        <end position="213"/>
    </location>
</feature>
<keyword evidence="6 7" id="KW-0472">Membrane</keyword>
<feature type="transmembrane region" description="Helical" evidence="7">
    <location>
        <begin position="163"/>
        <end position="184"/>
    </location>
</feature>
<proteinExistence type="inferred from homology"/>
<dbReference type="Proteomes" id="UP000095488">
    <property type="component" value="Unassembled WGS sequence"/>
</dbReference>
<evidence type="ECO:0000256" key="7">
    <source>
        <dbReference type="HAMAP-Rule" id="MF_01147"/>
    </source>
</evidence>
<accession>A0ABM9UPY0</accession>
<protein>
    <recommendedName>
        <fullName evidence="7">Phosphatidylglycerol--prolipoprotein diacylglyceryl transferase</fullName>
        <ecNumber evidence="7">2.5.1.145</ecNumber>
    </recommendedName>
</protein>
<feature type="transmembrane region" description="Helical" evidence="7">
    <location>
        <begin position="78"/>
        <end position="102"/>
    </location>
</feature>
<keyword evidence="9" id="KW-1185">Reference proteome</keyword>
<evidence type="ECO:0000256" key="4">
    <source>
        <dbReference type="ARBA" id="ARBA00022692"/>
    </source>
</evidence>
<dbReference type="EMBL" id="CYZR01000004">
    <property type="protein sequence ID" value="CUN86254.1"/>
    <property type="molecule type" value="Genomic_DNA"/>
</dbReference>
<feature type="binding site" evidence="7">
    <location>
        <position position="130"/>
    </location>
    <ligand>
        <name>a 1,2-diacyl-sn-glycero-3-phospho-(1'-sn-glycerol)</name>
        <dbReference type="ChEBI" id="CHEBI:64716"/>
    </ligand>
</feature>
<dbReference type="NCBIfam" id="NF000778">
    <property type="entry name" value="PRK00052.3-4"/>
    <property type="match status" value="1"/>
</dbReference>
<keyword evidence="5 7" id="KW-1133">Transmembrane helix</keyword>
<comment type="caution">
    <text evidence="8">The sequence shown here is derived from an EMBL/GenBank/DDBJ whole genome shotgun (WGS) entry which is preliminary data.</text>
</comment>
<evidence type="ECO:0000313" key="8">
    <source>
        <dbReference type="EMBL" id="CUN86254.1"/>
    </source>
</evidence>
<dbReference type="Pfam" id="PF01790">
    <property type="entry name" value="LGT"/>
    <property type="match status" value="1"/>
</dbReference>
<comment type="subcellular location">
    <subcellularLocation>
        <location evidence="7">Cell membrane</location>
        <topology evidence="7">Multi-pass membrane protein</topology>
    </subcellularLocation>
</comment>
<feature type="transmembrane region" description="Helical" evidence="7">
    <location>
        <begin position="45"/>
        <end position="66"/>
    </location>
</feature>
<keyword evidence="8" id="KW-0328">Glycosyltransferase</keyword>